<sequence>MYYVFAMFSLIFVVCTSEGGSYGYGTLKSISCLIFSQSIREIGNNFWEKIREGELTWPWLHQYSITLLLLCTLPEPRAVARTKWDGVLNRVDDPKKCPVPLDPWVRKNNPGRVMSRSRHQTQPLQRLYLENFFCQQHRLIDRI</sequence>
<evidence type="ECO:0000313" key="3">
    <source>
        <dbReference type="Proteomes" id="UP001234178"/>
    </source>
</evidence>
<name>A0ABQ9ZKL4_9CRUS</name>
<evidence type="ECO:0000256" key="1">
    <source>
        <dbReference type="SAM" id="SignalP"/>
    </source>
</evidence>
<reference evidence="2 3" key="1">
    <citation type="journal article" date="2023" name="Nucleic Acids Res.">
        <title>The hologenome of Daphnia magna reveals possible DNA methylation and microbiome-mediated evolution of the host genome.</title>
        <authorList>
            <person name="Chaturvedi A."/>
            <person name="Li X."/>
            <person name="Dhandapani V."/>
            <person name="Marshall H."/>
            <person name="Kissane S."/>
            <person name="Cuenca-Cambronero M."/>
            <person name="Asole G."/>
            <person name="Calvet F."/>
            <person name="Ruiz-Romero M."/>
            <person name="Marangio P."/>
            <person name="Guigo R."/>
            <person name="Rago D."/>
            <person name="Mirbahai L."/>
            <person name="Eastwood N."/>
            <person name="Colbourne J.K."/>
            <person name="Zhou J."/>
            <person name="Mallon E."/>
            <person name="Orsini L."/>
        </authorList>
    </citation>
    <scope>NUCLEOTIDE SEQUENCE [LARGE SCALE GENOMIC DNA]</scope>
    <source>
        <strain evidence="2">LRV0_1</strain>
    </source>
</reference>
<accession>A0ABQ9ZKL4</accession>
<evidence type="ECO:0008006" key="4">
    <source>
        <dbReference type="Google" id="ProtNLM"/>
    </source>
</evidence>
<proteinExistence type="predicted"/>
<organism evidence="2 3">
    <name type="scientific">Daphnia magna</name>
    <dbReference type="NCBI Taxonomy" id="35525"/>
    <lineage>
        <taxon>Eukaryota</taxon>
        <taxon>Metazoa</taxon>
        <taxon>Ecdysozoa</taxon>
        <taxon>Arthropoda</taxon>
        <taxon>Crustacea</taxon>
        <taxon>Branchiopoda</taxon>
        <taxon>Diplostraca</taxon>
        <taxon>Cladocera</taxon>
        <taxon>Anomopoda</taxon>
        <taxon>Daphniidae</taxon>
        <taxon>Daphnia</taxon>
    </lineage>
</organism>
<keyword evidence="3" id="KW-1185">Reference proteome</keyword>
<comment type="caution">
    <text evidence="2">The sequence shown here is derived from an EMBL/GenBank/DDBJ whole genome shotgun (WGS) entry which is preliminary data.</text>
</comment>
<dbReference type="Proteomes" id="UP001234178">
    <property type="component" value="Unassembled WGS sequence"/>
</dbReference>
<keyword evidence="1" id="KW-0732">Signal</keyword>
<feature type="chain" id="PRO_5045397080" description="Secreted protein" evidence="1">
    <location>
        <begin position="20"/>
        <end position="143"/>
    </location>
</feature>
<dbReference type="EMBL" id="JAOYFB010000004">
    <property type="protein sequence ID" value="KAK4013468.1"/>
    <property type="molecule type" value="Genomic_DNA"/>
</dbReference>
<feature type="signal peptide" evidence="1">
    <location>
        <begin position="1"/>
        <end position="19"/>
    </location>
</feature>
<evidence type="ECO:0000313" key="2">
    <source>
        <dbReference type="EMBL" id="KAK4013468.1"/>
    </source>
</evidence>
<gene>
    <name evidence="2" type="ORF">OUZ56_026023</name>
</gene>
<protein>
    <recommendedName>
        <fullName evidence="4">Secreted protein</fullName>
    </recommendedName>
</protein>